<dbReference type="OrthoDB" id="9790557at2"/>
<gene>
    <name evidence="2" type="ORF">DKT75_04250</name>
</gene>
<evidence type="ECO:0000313" key="2">
    <source>
        <dbReference type="EMBL" id="PWQ98346.1"/>
    </source>
</evidence>
<accession>A0A317CIM4</accession>
<sequence>MMTKWRYLLALMLSLLLLACSHEQESTLTPTLMAAQKQFETVEQRDLHIAEMRTNHMNLLKHKRDRTVYQGIRTPKHSLNGCIDCHVPVPTVNKTVKHTDSEHFCMTCHVELAVKIDCFQCHADRPPVSEKAVKP</sequence>
<dbReference type="AlphaFoldDB" id="A0A317CIM4"/>
<dbReference type="Proteomes" id="UP000245506">
    <property type="component" value="Unassembled WGS sequence"/>
</dbReference>
<dbReference type="Gene3D" id="3.90.10.10">
    <property type="entry name" value="Cytochrome C3"/>
    <property type="match status" value="1"/>
</dbReference>
<evidence type="ECO:0000256" key="1">
    <source>
        <dbReference type="SAM" id="SignalP"/>
    </source>
</evidence>
<comment type="caution">
    <text evidence="2">The sequence shown here is derived from an EMBL/GenBank/DDBJ whole genome shotgun (WGS) entry which is preliminary data.</text>
</comment>
<reference evidence="2 3" key="1">
    <citation type="submission" date="2018-05" db="EMBL/GenBank/DDBJ databases">
        <title>Leucothrix arctica sp. nov., isolated from Arctic seawater.</title>
        <authorList>
            <person name="Choi A."/>
            <person name="Baek K."/>
        </authorList>
    </citation>
    <scope>NUCLEOTIDE SEQUENCE [LARGE SCALE GENOMIC DNA]</scope>
    <source>
        <strain evidence="2 3">IMCC9719</strain>
    </source>
</reference>
<proteinExistence type="predicted"/>
<evidence type="ECO:0000313" key="3">
    <source>
        <dbReference type="Proteomes" id="UP000245506"/>
    </source>
</evidence>
<feature type="signal peptide" evidence="1">
    <location>
        <begin position="1"/>
        <end position="23"/>
    </location>
</feature>
<dbReference type="InterPro" id="IPR036280">
    <property type="entry name" value="Multihaem_cyt_sf"/>
</dbReference>
<dbReference type="PROSITE" id="PS51257">
    <property type="entry name" value="PROKAR_LIPOPROTEIN"/>
    <property type="match status" value="1"/>
</dbReference>
<keyword evidence="1" id="KW-0732">Signal</keyword>
<feature type="chain" id="PRO_5016286230" evidence="1">
    <location>
        <begin position="24"/>
        <end position="135"/>
    </location>
</feature>
<keyword evidence="3" id="KW-1185">Reference proteome</keyword>
<dbReference type="RefSeq" id="WP_109822187.1">
    <property type="nucleotide sequence ID" value="NZ_QGKL01000012.1"/>
</dbReference>
<dbReference type="EMBL" id="QGKL01000012">
    <property type="protein sequence ID" value="PWQ98346.1"/>
    <property type="molecule type" value="Genomic_DNA"/>
</dbReference>
<dbReference type="SUPFAM" id="SSF48695">
    <property type="entry name" value="Multiheme cytochromes"/>
    <property type="match status" value="1"/>
</dbReference>
<name>A0A317CIM4_9GAMM</name>
<organism evidence="2 3">
    <name type="scientific">Leucothrix arctica</name>
    <dbReference type="NCBI Taxonomy" id="1481894"/>
    <lineage>
        <taxon>Bacteria</taxon>
        <taxon>Pseudomonadati</taxon>
        <taxon>Pseudomonadota</taxon>
        <taxon>Gammaproteobacteria</taxon>
        <taxon>Thiotrichales</taxon>
        <taxon>Thiotrichaceae</taxon>
        <taxon>Leucothrix</taxon>
    </lineage>
</organism>
<protein>
    <submittedName>
        <fullName evidence="2">Sulfur reduction protein DsrJ</fullName>
    </submittedName>
</protein>